<evidence type="ECO:0000313" key="2">
    <source>
        <dbReference type="EMBL" id="KAK4453070.1"/>
    </source>
</evidence>
<sequence>MPPKTRDFYTTEYTGRDFFWFTGVPGSGSSATRNPRHRTGPKSRSSSKTRSITHKPPSVRKPPSMFGVSKRPRRAKMASIVEESPDLYMAPAIVTTPPSEPRNPESEPDSKKPPGPWSEWYETRDQSRFWRARKLPDDSWTYEYSPTKPASTIQPKPTKPTPGSNRSLASFFFGIPLNPSPAQTRPPSIFPPPPRDNLNPPDEATSTITTSDSDSSTPSLNNPHLNIPQPRSSGTTFPSFVSTGKGKGSSLSILSSSERISTLSRHEVDSSTPRKGKGSKGHTSQKANPKGKPSLPAAAAAAAGNGVGNVKENAKKLHNRVKNEKELRIDTKKRVKGWLKDVVPEVAQSEWDDQGLPVYK</sequence>
<dbReference type="Proteomes" id="UP001321760">
    <property type="component" value="Unassembled WGS sequence"/>
</dbReference>
<feature type="compositionally biased region" description="Low complexity" evidence="1">
    <location>
        <begin position="196"/>
        <end position="217"/>
    </location>
</feature>
<accession>A0AAV9GXH5</accession>
<feature type="compositionally biased region" description="Polar residues" evidence="1">
    <location>
        <begin position="218"/>
        <end position="241"/>
    </location>
</feature>
<evidence type="ECO:0000256" key="1">
    <source>
        <dbReference type="SAM" id="MobiDB-lite"/>
    </source>
</evidence>
<gene>
    <name evidence="2" type="ORF">QBC34DRAFT_422270</name>
</gene>
<feature type="region of interest" description="Disordered" evidence="1">
    <location>
        <begin position="139"/>
        <end position="325"/>
    </location>
</feature>
<feature type="region of interest" description="Disordered" evidence="1">
    <location>
        <begin position="20"/>
        <end position="123"/>
    </location>
</feature>
<keyword evidence="3" id="KW-1185">Reference proteome</keyword>
<proteinExistence type="predicted"/>
<feature type="compositionally biased region" description="Basic residues" evidence="1">
    <location>
        <begin position="34"/>
        <end position="53"/>
    </location>
</feature>
<feature type="compositionally biased region" description="Low complexity" evidence="1">
    <location>
        <begin position="242"/>
        <end position="263"/>
    </location>
</feature>
<feature type="compositionally biased region" description="Polar residues" evidence="1">
    <location>
        <begin position="142"/>
        <end position="168"/>
    </location>
</feature>
<comment type="caution">
    <text evidence="2">The sequence shown here is derived from an EMBL/GenBank/DDBJ whole genome shotgun (WGS) entry which is preliminary data.</text>
</comment>
<feature type="compositionally biased region" description="Low complexity" evidence="1">
    <location>
        <begin position="297"/>
        <end position="311"/>
    </location>
</feature>
<reference evidence="2" key="1">
    <citation type="journal article" date="2023" name="Mol. Phylogenet. Evol.">
        <title>Genome-scale phylogeny and comparative genomics of the fungal order Sordariales.</title>
        <authorList>
            <person name="Hensen N."/>
            <person name="Bonometti L."/>
            <person name="Westerberg I."/>
            <person name="Brannstrom I.O."/>
            <person name="Guillou S."/>
            <person name="Cros-Aarteil S."/>
            <person name="Calhoun S."/>
            <person name="Haridas S."/>
            <person name="Kuo A."/>
            <person name="Mondo S."/>
            <person name="Pangilinan J."/>
            <person name="Riley R."/>
            <person name="LaButti K."/>
            <person name="Andreopoulos B."/>
            <person name="Lipzen A."/>
            <person name="Chen C."/>
            <person name="Yan M."/>
            <person name="Daum C."/>
            <person name="Ng V."/>
            <person name="Clum A."/>
            <person name="Steindorff A."/>
            <person name="Ohm R.A."/>
            <person name="Martin F."/>
            <person name="Silar P."/>
            <person name="Natvig D.O."/>
            <person name="Lalanne C."/>
            <person name="Gautier V."/>
            <person name="Ament-Velasquez S.L."/>
            <person name="Kruys A."/>
            <person name="Hutchinson M.I."/>
            <person name="Powell A.J."/>
            <person name="Barry K."/>
            <person name="Miller A.N."/>
            <person name="Grigoriev I.V."/>
            <person name="Debuchy R."/>
            <person name="Gladieux P."/>
            <person name="Hiltunen Thoren M."/>
            <person name="Johannesson H."/>
        </authorList>
    </citation>
    <scope>NUCLEOTIDE SEQUENCE</scope>
    <source>
        <strain evidence="2">PSN243</strain>
    </source>
</reference>
<protein>
    <submittedName>
        <fullName evidence="2">Uncharacterized protein</fullName>
    </submittedName>
</protein>
<evidence type="ECO:0000313" key="3">
    <source>
        <dbReference type="Proteomes" id="UP001321760"/>
    </source>
</evidence>
<organism evidence="2 3">
    <name type="scientific">Podospora aff. communis PSN243</name>
    <dbReference type="NCBI Taxonomy" id="3040156"/>
    <lineage>
        <taxon>Eukaryota</taxon>
        <taxon>Fungi</taxon>
        <taxon>Dikarya</taxon>
        <taxon>Ascomycota</taxon>
        <taxon>Pezizomycotina</taxon>
        <taxon>Sordariomycetes</taxon>
        <taxon>Sordariomycetidae</taxon>
        <taxon>Sordariales</taxon>
        <taxon>Podosporaceae</taxon>
        <taxon>Podospora</taxon>
    </lineage>
</organism>
<dbReference type="AlphaFoldDB" id="A0AAV9GXH5"/>
<feature type="compositionally biased region" description="Basic and acidic residues" evidence="1">
    <location>
        <begin position="102"/>
        <end position="112"/>
    </location>
</feature>
<reference evidence="2" key="2">
    <citation type="submission" date="2023-05" db="EMBL/GenBank/DDBJ databases">
        <authorList>
            <consortium name="Lawrence Berkeley National Laboratory"/>
            <person name="Steindorff A."/>
            <person name="Hensen N."/>
            <person name="Bonometti L."/>
            <person name="Westerberg I."/>
            <person name="Brannstrom I.O."/>
            <person name="Guillou S."/>
            <person name="Cros-Aarteil S."/>
            <person name="Calhoun S."/>
            <person name="Haridas S."/>
            <person name="Kuo A."/>
            <person name="Mondo S."/>
            <person name="Pangilinan J."/>
            <person name="Riley R."/>
            <person name="Labutti K."/>
            <person name="Andreopoulos B."/>
            <person name="Lipzen A."/>
            <person name="Chen C."/>
            <person name="Yanf M."/>
            <person name="Daum C."/>
            <person name="Ng V."/>
            <person name="Clum A."/>
            <person name="Ohm R."/>
            <person name="Martin F."/>
            <person name="Silar P."/>
            <person name="Natvig D."/>
            <person name="Lalanne C."/>
            <person name="Gautier V."/>
            <person name="Ament-Velasquez S.L."/>
            <person name="Kruys A."/>
            <person name="Hutchinson M.I."/>
            <person name="Powell A.J."/>
            <person name="Barry K."/>
            <person name="Miller A.N."/>
            <person name="Grigoriev I.V."/>
            <person name="Debuchy R."/>
            <person name="Gladieux P."/>
            <person name="Thoren M.H."/>
            <person name="Johannesson H."/>
        </authorList>
    </citation>
    <scope>NUCLEOTIDE SEQUENCE</scope>
    <source>
        <strain evidence="2">PSN243</strain>
    </source>
</reference>
<name>A0AAV9GXH5_9PEZI</name>
<dbReference type="EMBL" id="MU865921">
    <property type="protein sequence ID" value="KAK4453070.1"/>
    <property type="molecule type" value="Genomic_DNA"/>
</dbReference>